<gene>
    <name evidence="3" type="ORF">BXZ70DRAFT_935263</name>
</gene>
<protein>
    <submittedName>
        <fullName evidence="3">Uncharacterized protein</fullName>
    </submittedName>
</protein>
<keyword evidence="2" id="KW-0732">Signal</keyword>
<evidence type="ECO:0000313" key="4">
    <source>
        <dbReference type="Proteomes" id="UP000813824"/>
    </source>
</evidence>
<keyword evidence="1" id="KW-0106">Calcium</keyword>
<feature type="signal peptide" evidence="2">
    <location>
        <begin position="1"/>
        <end position="22"/>
    </location>
</feature>
<dbReference type="PROSITE" id="PS00018">
    <property type="entry name" value="EF_HAND_1"/>
    <property type="match status" value="1"/>
</dbReference>
<dbReference type="OrthoDB" id="2797333at2759"/>
<accession>A0A8K0XR09</accession>
<name>A0A8K0XR09_9AGAR</name>
<feature type="chain" id="PRO_5035455757" evidence="2">
    <location>
        <begin position="23"/>
        <end position="586"/>
    </location>
</feature>
<dbReference type="AlphaFoldDB" id="A0A8K0XR09"/>
<proteinExistence type="predicted"/>
<keyword evidence="4" id="KW-1185">Reference proteome</keyword>
<dbReference type="SUPFAM" id="SSF47473">
    <property type="entry name" value="EF-hand"/>
    <property type="match status" value="1"/>
</dbReference>
<evidence type="ECO:0000313" key="3">
    <source>
        <dbReference type="EMBL" id="KAH8101270.1"/>
    </source>
</evidence>
<dbReference type="Proteomes" id="UP000813824">
    <property type="component" value="Unassembled WGS sequence"/>
</dbReference>
<reference evidence="3" key="1">
    <citation type="journal article" date="2021" name="New Phytol.">
        <title>Evolutionary innovations through gain and loss of genes in the ectomycorrhizal Boletales.</title>
        <authorList>
            <person name="Wu G."/>
            <person name="Miyauchi S."/>
            <person name="Morin E."/>
            <person name="Kuo A."/>
            <person name="Drula E."/>
            <person name="Varga T."/>
            <person name="Kohler A."/>
            <person name="Feng B."/>
            <person name="Cao Y."/>
            <person name="Lipzen A."/>
            <person name="Daum C."/>
            <person name="Hundley H."/>
            <person name="Pangilinan J."/>
            <person name="Johnson J."/>
            <person name="Barry K."/>
            <person name="LaButti K."/>
            <person name="Ng V."/>
            <person name="Ahrendt S."/>
            <person name="Min B."/>
            <person name="Choi I.G."/>
            <person name="Park H."/>
            <person name="Plett J.M."/>
            <person name="Magnuson J."/>
            <person name="Spatafora J.W."/>
            <person name="Nagy L.G."/>
            <person name="Henrissat B."/>
            <person name="Grigoriev I.V."/>
            <person name="Yang Z.L."/>
            <person name="Xu J."/>
            <person name="Martin F.M."/>
        </authorList>
    </citation>
    <scope>NUCLEOTIDE SEQUENCE</scope>
    <source>
        <strain evidence="3">KKN 215</strain>
    </source>
</reference>
<sequence>MYSRNAVIALTFAALAAPSAFAVPVSRESALLARQESGALNFQDVKTFGNDVLDHIQKLTPAISAGFEIWNKLHPKRQAELLEIMARAADDESGALSWQDVKDFGHGFVDGFTKTANVLLPIASKFFRREELERDLHLIARNVIEARDVDESGALNFQDVKDFAKDFGHGFVQGFTKTASALLPIAGAFIKREDMPLFQRQLEESGAFGWQDVADLGNGFLNGVKEMTPAITGIIDLWNKASPKKREEIVQILARGDVESGAFGWSDVADLGKGFLHGVQEMTPAITGIIDLYHKASAAGAKREDLLDILARAEIDESGALSFQDIKDFTNKVVNSDGFKFVSKAASVIAPIAAKFLKREDIDVLARELDAGRLSHADVLSILSRATDESGAINFDDVKQFAKDFGHGFVDGFTGVMKAGLPIVGAFLKREDVEMLARELTSSNMKREDIVDLLSRTTIDESGALSFQDVKDFTNKVVNSDAFKIASKAASVIAPIAASFLKREDAEMLARELTSGNMKREELIDLLSRATIDESGALNFDDVKQFAKDFGHGFVQGFTGVMKAGLPIVGALLKREDLARSLNELD</sequence>
<dbReference type="EMBL" id="JAEVFJ010000013">
    <property type="protein sequence ID" value="KAH8101270.1"/>
    <property type="molecule type" value="Genomic_DNA"/>
</dbReference>
<organism evidence="3 4">
    <name type="scientific">Cristinia sonorae</name>
    <dbReference type="NCBI Taxonomy" id="1940300"/>
    <lineage>
        <taxon>Eukaryota</taxon>
        <taxon>Fungi</taxon>
        <taxon>Dikarya</taxon>
        <taxon>Basidiomycota</taxon>
        <taxon>Agaricomycotina</taxon>
        <taxon>Agaricomycetes</taxon>
        <taxon>Agaricomycetidae</taxon>
        <taxon>Agaricales</taxon>
        <taxon>Pleurotineae</taxon>
        <taxon>Stephanosporaceae</taxon>
        <taxon>Cristinia</taxon>
    </lineage>
</organism>
<dbReference type="InterPro" id="IPR011992">
    <property type="entry name" value="EF-hand-dom_pair"/>
</dbReference>
<dbReference type="InterPro" id="IPR018247">
    <property type="entry name" value="EF_Hand_1_Ca_BS"/>
</dbReference>
<comment type="caution">
    <text evidence="3">The sequence shown here is derived from an EMBL/GenBank/DDBJ whole genome shotgun (WGS) entry which is preliminary data.</text>
</comment>
<evidence type="ECO:0000256" key="1">
    <source>
        <dbReference type="ARBA" id="ARBA00022837"/>
    </source>
</evidence>
<evidence type="ECO:0000256" key="2">
    <source>
        <dbReference type="SAM" id="SignalP"/>
    </source>
</evidence>